<organism evidence="1 2">
    <name type="scientific">Mycena albidolilacea</name>
    <dbReference type="NCBI Taxonomy" id="1033008"/>
    <lineage>
        <taxon>Eukaryota</taxon>
        <taxon>Fungi</taxon>
        <taxon>Dikarya</taxon>
        <taxon>Basidiomycota</taxon>
        <taxon>Agaricomycotina</taxon>
        <taxon>Agaricomycetes</taxon>
        <taxon>Agaricomycetidae</taxon>
        <taxon>Agaricales</taxon>
        <taxon>Marasmiineae</taxon>
        <taxon>Mycenaceae</taxon>
        <taxon>Mycena</taxon>
    </lineage>
</organism>
<gene>
    <name evidence="1" type="ORF">DFH08DRAFT_708228</name>
</gene>
<keyword evidence="2" id="KW-1185">Reference proteome</keyword>
<comment type="caution">
    <text evidence="1">The sequence shown here is derived from an EMBL/GenBank/DDBJ whole genome shotgun (WGS) entry which is preliminary data.</text>
</comment>
<reference evidence="1" key="1">
    <citation type="submission" date="2023-03" db="EMBL/GenBank/DDBJ databases">
        <title>Massive genome expansion in bonnet fungi (Mycena s.s.) driven by repeated elements and novel gene families across ecological guilds.</title>
        <authorList>
            <consortium name="Lawrence Berkeley National Laboratory"/>
            <person name="Harder C.B."/>
            <person name="Miyauchi S."/>
            <person name="Viragh M."/>
            <person name="Kuo A."/>
            <person name="Thoen E."/>
            <person name="Andreopoulos B."/>
            <person name="Lu D."/>
            <person name="Skrede I."/>
            <person name="Drula E."/>
            <person name="Henrissat B."/>
            <person name="Morin E."/>
            <person name="Kohler A."/>
            <person name="Barry K."/>
            <person name="LaButti K."/>
            <person name="Morin E."/>
            <person name="Salamov A."/>
            <person name="Lipzen A."/>
            <person name="Mereny Z."/>
            <person name="Hegedus B."/>
            <person name="Baldrian P."/>
            <person name="Stursova M."/>
            <person name="Weitz H."/>
            <person name="Taylor A."/>
            <person name="Grigoriev I.V."/>
            <person name="Nagy L.G."/>
            <person name="Martin F."/>
            <person name="Kauserud H."/>
        </authorList>
    </citation>
    <scope>NUCLEOTIDE SEQUENCE</scope>
    <source>
        <strain evidence="1">CBHHK002</strain>
    </source>
</reference>
<dbReference type="AlphaFoldDB" id="A0AAD7ELW0"/>
<sequence>LFAFQASNGSWAPMTKTWFMKRCTQIWDAAGILLGFGHSFRIGGSTELLLRTQVFYGFYVITTLSSTVGFF</sequence>
<accession>A0AAD7ELW0</accession>
<protein>
    <submittedName>
        <fullName evidence="1">Uncharacterized protein</fullName>
    </submittedName>
</protein>
<evidence type="ECO:0000313" key="2">
    <source>
        <dbReference type="Proteomes" id="UP001218218"/>
    </source>
</evidence>
<feature type="non-terminal residue" evidence="1">
    <location>
        <position position="1"/>
    </location>
</feature>
<dbReference type="EMBL" id="JARIHO010000034">
    <property type="protein sequence ID" value="KAJ7333492.1"/>
    <property type="molecule type" value="Genomic_DNA"/>
</dbReference>
<proteinExistence type="predicted"/>
<name>A0AAD7ELW0_9AGAR</name>
<dbReference type="Proteomes" id="UP001218218">
    <property type="component" value="Unassembled WGS sequence"/>
</dbReference>
<evidence type="ECO:0000313" key="1">
    <source>
        <dbReference type="EMBL" id="KAJ7333492.1"/>
    </source>
</evidence>